<reference evidence="11" key="1">
    <citation type="journal article" date="2023" name="Antonie Van Leeuwenhoek">
        <title>Mesoterricola silvestris gen. nov., sp. nov., Mesoterricola sediminis sp. nov., Geothrix oryzae sp. nov., Geothrix edaphica sp. nov., Geothrix rubra sp. nov., and Geothrix limicola sp. nov., six novel members of Acidobacteriota isolated from soils.</title>
        <authorList>
            <person name="Itoh H."/>
            <person name="Sugisawa Y."/>
            <person name="Mise K."/>
            <person name="Xu Z."/>
            <person name="Kuniyasu M."/>
            <person name="Ushijima N."/>
            <person name="Kawano K."/>
            <person name="Kobayashi E."/>
            <person name="Shiratori Y."/>
            <person name="Masuda Y."/>
            <person name="Senoo K."/>
        </authorList>
    </citation>
    <scope>NUCLEOTIDE SEQUENCE</scope>
    <source>
        <strain evidence="11">Red802</strain>
    </source>
</reference>
<feature type="domain" description="Nudix hydrolase" evidence="10">
    <location>
        <begin position="117"/>
        <end position="244"/>
    </location>
</feature>
<name>A0ABQ5PW96_9BACT</name>
<evidence type="ECO:0000256" key="4">
    <source>
        <dbReference type="ARBA" id="ARBA00012381"/>
    </source>
</evidence>
<evidence type="ECO:0000256" key="7">
    <source>
        <dbReference type="ARBA" id="ARBA00022842"/>
    </source>
</evidence>
<dbReference type="PANTHER" id="PTHR42904:SF6">
    <property type="entry name" value="NAD-CAPPED RNA HYDROLASE NUDT12"/>
    <property type="match status" value="1"/>
</dbReference>
<protein>
    <recommendedName>
        <fullName evidence="4">NAD(+) diphosphatase</fullName>
        <ecNumber evidence="4">3.6.1.22</ecNumber>
    </recommendedName>
</protein>
<dbReference type="InterPro" id="IPR000086">
    <property type="entry name" value="NUDIX_hydrolase_dom"/>
</dbReference>
<comment type="similarity">
    <text evidence="3">Belongs to the Nudix hydrolase family. NudC subfamily.</text>
</comment>
<comment type="cofactor">
    <cofactor evidence="2">
        <name>Zn(2+)</name>
        <dbReference type="ChEBI" id="CHEBI:29105"/>
    </cofactor>
</comment>
<proteinExistence type="inferred from homology"/>
<dbReference type="PANTHER" id="PTHR42904">
    <property type="entry name" value="NUDIX HYDROLASE, NUDC SUBFAMILY"/>
    <property type="match status" value="1"/>
</dbReference>
<sequence>MSGVRIIFQGDRLWLSSAPALPEVEAELRLRLPEGHLALKVAEDHPLPEGVEALSLREAFPRMDPEDWARAGRAYQWLEWAAAHRFCGTCATALEPCEGPEAGHGRRCPACGRTVFPSNAMAIIVLIQRGEGPDRDLALARSPHFKPGVYSAIAGFTEPGESLEQAVHREVAEELGIRVHRLRYFGSQPWPFPNGLMVAFVADHLDGDLRPDPGEIEDARWFRLDALPQLPSALSIARWMLDAAVAEGAVGRLPGA</sequence>
<dbReference type="InterPro" id="IPR050241">
    <property type="entry name" value="NAD-cap_RNA_hydrolase_NudC"/>
</dbReference>
<evidence type="ECO:0000256" key="2">
    <source>
        <dbReference type="ARBA" id="ARBA00001947"/>
    </source>
</evidence>
<dbReference type="CDD" id="cd03429">
    <property type="entry name" value="NUDIX_NADH_pyrophosphatase_Nudt13"/>
    <property type="match status" value="1"/>
</dbReference>
<dbReference type="Gene3D" id="3.90.79.10">
    <property type="entry name" value="Nucleoside Triphosphate Pyrophosphohydrolase"/>
    <property type="match status" value="1"/>
</dbReference>
<dbReference type="Pfam" id="PF00293">
    <property type="entry name" value="NUDIX"/>
    <property type="match status" value="1"/>
</dbReference>
<evidence type="ECO:0000259" key="10">
    <source>
        <dbReference type="PROSITE" id="PS51462"/>
    </source>
</evidence>
<evidence type="ECO:0000256" key="3">
    <source>
        <dbReference type="ARBA" id="ARBA00009595"/>
    </source>
</evidence>
<dbReference type="RefSeq" id="WP_285607295.1">
    <property type="nucleotide sequence ID" value="NZ_BSDC01000001.1"/>
</dbReference>
<dbReference type="EMBL" id="BSDC01000001">
    <property type="protein sequence ID" value="GLH66742.1"/>
    <property type="molecule type" value="Genomic_DNA"/>
</dbReference>
<gene>
    <name evidence="11" type="ORF">GETHED_11060</name>
</gene>
<comment type="catalytic activity">
    <reaction evidence="9">
        <text>a 5'-end NAD(+)-phospho-ribonucleoside in mRNA + H2O = a 5'-end phospho-adenosine-phospho-ribonucleoside in mRNA + beta-nicotinamide D-ribonucleotide + 2 H(+)</text>
        <dbReference type="Rhea" id="RHEA:60876"/>
        <dbReference type="Rhea" id="RHEA-COMP:15698"/>
        <dbReference type="Rhea" id="RHEA-COMP:15719"/>
        <dbReference type="ChEBI" id="CHEBI:14649"/>
        <dbReference type="ChEBI" id="CHEBI:15377"/>
        <dbReference type="ChEBI" id="CHEBI:15378"/>
        <dbReference type="ChEBI" id="CHEBI:144029"/>
        <dbReference type="ChEBI" id="CHEBI:144051"/>
    </reaction>
    <physiologicalReaction direction="left-to-right" evidence="9">
        <dbReference type="Rhea" id="RHEA:60877"/>
    </physiologicalReaction>
</comment>
<evidence type="ECO:0000313" key="11">
    <source>
        <dbReference type="EMBL" id="GLH66742.1"/>
    </source>
</evidence>
<dbReference type="PROSITE" id="PS00893">
    <property type="entry name" value="NUDIX_BOX"/>
    <property type="match status" value="1"/>
</dbReference>
<evidence type="ECO:0000256" key="1">
    <source>
        <dbReference type="ARBA" id="ARBA00001946"/>
    </source>
</evidence>
<dbReference type="InterPro" id="IPR015797">
    <property type="entry name" value="NUDIX_hydrolase-like_dom_sf"/>
</dbReference>
<keyword evidence="5" id="KW-0479">Metal-binding</keyword>
<dbReference type="InterPro" id="IPR020084">
    <property type="entry name" value="NUDIX_hydrolase_CS"/>
</dbReference>
<keyword evidence="7" id="KW-0460">Magnesium</keyword>
<keyword evidence="12" id="KW-1185">Reference proteome</keyword>
<keyword evidence="8" id="KW-0520">NAD</keyword>
<evidence type="ECO:0000256" key="6">
    <source>
        <dbReference type="ARBA" id="ARBA00022801"/>
    </source>
</evidence>
<keyword evidence="6" id="KW-0378">Hydrolase</keyword>
<dbReference type="Gene3D" id="3.90.79.20">
    <property type="match status" value="1"/>
</dbReference>
<dbReference type="SUPFAM" id="SSF55811">
    <property type="entry name" value="Nudix"/>
    <property type="match status" value="1"/>
</dbReference>
<dbReference type="NCBIfam" id="NF001299">
    <property type="entry name" value="PRK00241.1"/>
    <property type="match status" value="1"/>
</dbReference>
<dbReference type="PROSITE" id="PS51462">
    <property type="entry name" value="NUDIX"/>
    <property type="match status" value="1"/>
</dbReference>
<comment type="caution">
    <text evidence="11">The sequence shown here is derived from an EMBL/GenBank/DDBJ whole genome shotgun (WGS) entry which is preliminary data.</text>
</comment>
<organism evidence="11 12">
    <name type="scientific">Geothrix edaphica</name>
    <dbReference type="NCBI Taxonomy" id="2927976"/>
    <lineage>
        <taxon>Bacteria</taxon>
        <taxon>Pseudomonadati</taxon>
        <taxon>Acidobacteriota</taxon>
        <taxon>Holophagae</taxon>
        <taxon>Holophagales</taxon>
        <taxon>Holophagaceae</taxon>
        <taxon>Geothrix</taxon>
    </lineage>
</organism>
<dbReference type="Proteomes" id="UP001165044">
    <property type="component" value="Unassembled WGS sequence"/>
</dbReference>
<comment type="cofactor">
    <cofactor evidence="1">
        <name>Mg(2+)</name>
        <dbReference type="ChEBI" id="CHEBI:18420"/>
    </cofactor>
</comment>
<evidence type="ECO:0000256" key="5">
    <source>
        <dbReference type="ARBA" id="ARBA00022723"/>
    </source>
</evidence>
<accession>A0ABQ5PW96</accession>
<evidence type="ECO:0000313" key="12">
    <source>
        <dbReference type="Proteomes" id="UP001165044"/>
    </source>
</evidence>
<evidence type="ECO:0000256" key="9">
    <source>
        <dbReference type="ARBA" id="ARBA00023679"/>
    </source>
</evidence>
<dbReference type="EC" id="3.6.1.22" evidence="4"/>
<evidence type="ECO:0000256" key="8">
    <source>
        <dbReference type="ARBA" id="ARBA00023027"/>
    </source>
</evidence>
<dbReference type="InterPro" id="IPR049734">
    <property type="entry name" value="NudC-like_C"/>
</dbReference>